<organism evidence="4">
    <name type="scientific">Streptomyces sp. R21</name>
    <dbReference type="NCBI Taxonomy" id="3238627"/>
    <lineage>
        <taxon>Bacteria</taxon>
        <taxon>Bacillati</taxon>
        <taxon>Actinomycetota</taxon>
        <taxon>Actinomycetes</taxon>
        <taxon>Kitasatosporales</taxon>
        <taxon>Streptomycetaceae</taxon>
        <taxon>Streptomyces</taxon>
    </lineage>
</organism>
<dbReference type="EC" id="3.4.16.4" evidence="4"/>
<dbReference type="PANTHER" id="PTHR30023">
    <property type="entry name" value="D-ALANYL-D-ALANINE CARBOXYPEPTIDASE"/>
    <property type="match status" value="1"/>
</dbReference>
<dbReference type="PRINTS" id="PR00922">
    <property type="entry name" value="DADACBPTASE3"/>
</dbReference>
<keyword evidence="2 4" id="KW-0378">Hydrolase</keyword>
<keyword evidence="4" id="KW-0645">Protease</keyword>
<accession>A0AB39PEU7</accession>
<keyword evidence="4" id="KW-0121">Carboxypeptidase</keyword>
<feature type="signal peptide" evidence="3">
    <location>
        <begin position="1"/>
        <end position="40"/>
    </location>
</feature>
<comment type="similarity">
    <text evidence="1">Belongs to the peptidase S13 family.</text>
</comment>
<dbReference type="GO" id="GO:0000270">
    <property type="term" value="P:peptidoglycan metabolic process"/>
    <property type="evidence" value="ECO:0007669"/>
    <property type="project" value="TreeGrafter"/>
</dbReference>
<evidence type="ECO:0000256" key="2">
    <source>
        <dbReference type="ARBA" id="ARBA00022801"/>
    </source>
</evidence>
<gene>
    <name evidence="4" type="primary">dacB</name>
    <name evidence="4" type="ORF">AB5J56_27405</name>
</gene>
<dbReference type="Pfam" id="PF02113">
    <property type="entry name" value="Peptidase_S13"/>
    <property type="match status" value="1"/>
</dbReference>
<dbReference type="RefSeq" id="WP_369235993.1">
    <property type="nucleotide sequence ID" value="NZ_CP163435.1"/>
</dbReference>
<dbReference type="GO" id="GO:0009002">
    <property type="term" value="F:serine-type D-Ala-D-Ala carboxypeptidase activity"/>
    <property type="evidence" value="ECO:0007669"/>
    <property type="project" value="UniProtKB-EC"/>
</dbReference>
<name>A0AB39PEU7_9ACTN</name>
<dbReference type="SUPFAM" id="SSF56601">
    <property type="entry name" value="beta-lactamase/transpeptidase-like"/>
    <property type="match status" value="1"/>
</dbReference>
<keyword evidence="3" id="KW-0732">Signal</keyword>
<dbReference type="AlphaFoldDB" id="A0AB39PEU7"/>
<proteinExistence type="inferred from homology"/>
<evidence type="ECO:0000313" key="4">
    <source>
        <dbReference type="EMBL" id="XDQ28190.1"/>
    </source>
</evidence>
<reference evidence="4" key="1">
    <citation type="submission" date="2024-07" db="EMBL/GenBank/DDBJ databases">
        <authorList>
            <person name="Yu S.T."/>
        </authorList>
    </citation>
    <scope>NUCLEOTIDE SEQUENCE</scope>
    <source>
        <strain evidence="4">R21</strain>
    </source>
</reference>
<dbReference type="EMBL" id="CP163435">
    <property type="protein sequence ID" value="XDQ28190.1"/>
    <property type="molecule type" value="Genomic_DNA"/>
</dbReference>
<dbReference type="InterPro" id="IPR000667">
    <property type="entry name" value="Peptidase_S13"/>
</dbReference>
<dbReference type="Gene3D" id="3.40.710.10">
    <property type="entry name" value="DD-peptidase/beta-lactamase superfamily"/>
    <property type="match status" value="2"/>
</dbReference>
<dbReference type="PANTHER" id="PTHR30023:SF0">
    <property type="entry name" value="PENICILLIN-SENSITIVE CARBOXYPEPTIDASE A"/>
    <property type="match status" value="1"/>
</dbReference>
<dbReference type="InterPro" id="IPR012338">
    <property type="entry name" value="Beta-lactam/transpept-like"/>
</dbReference>
<dbReference type="NCBIfam" id="TIGR00666">
    <property type="entry name" value="PBP4"/>
    <property type="match status" value="1"/>
</dbReference>
<protein>
    <submittedName>
        <fullName evidence="4">D-alanyl-D-alanine carboxypeptidase/D-alanyl-D-alanine-endopeptidase</fullName>
        <ecNumber evidence="4">3.4.16.4</ecNumber>
    </submittedName>
</protein>
<sequence length="533" mass="55796">MKRPVSTSAKRVNSRVRLWCWAAALALAAAALSWSAPAGADSDRTGLPEAIDTILGDARMEGGVASVVVADAASGEVLYAHQPTTRLMPASNTKLGTSAAAMELLGPDYRFTTDVLTNGARHGSVLYGDLYLRGTGDPTLLAADYDQLAARIAESGITRVGGRLVADDTRFDRQRLGRSWAADDESSYYSAQISALSVAPDTDYDTGTVIVQVTPGAEAGDKPTVSVTPKTDYVHIDLRATTVAAGGANDLTVEREHGTNTIVVSGTTPVGGSGAKEWVTVWEPTGYAAAVFRDALTAHGVKVTGPTRLGRATPKDATTLASHDSMQLRDLLIPFMKLSNNMHAEILTKAMGYKASGEGSWSAGLAAVGGYLKGVGADPGEVRQVDGSGLSRMDNFPAGQLAKLLLAVRSEPWYADWYRSLPVACDPQRFVGGTLRTRMCGTPAALNARGKTGSLTGASALSGYVTDAGGRELVYSIVLNNFLVSSVKPLEDAIVVTLAKSTEEAAVAVTPKAAKGAETQGDLECSWRKPAQC</sequence>
<feature type="chain" id="PRO_5044264714" evidence="3">
    <location>
        <begin position="41"/>
        <end position="533"/>
    </location>
</feature>
<dbReference type="GO" id="GO:0006508">
    <property type="term" value="P:proteolysis"/>
    <property type="evidence" value="ECO:0007669"/>
    <property type="project" value="InterPro"/>
</dbReference>
<evidence type="ECO:0000256" key="3">
    <source>
        <dbReference type="SAM" id="SignalP"/>
    </source>
</evidence>
<dbReference type="Gene3D" id="3.50.80.20">
    <property type="entry name" value="D-Ala-D-Ala carboxypeptidase C, peptidase S13"/>
    <property type="match status" value="1"/>
</dbReference>
<evidence type="ECO:0000256" key="1">
    <source>
        <dbReference type="ARBA" id="ARBA00006096"/>
    </source>
</evidence>